<sequence>MGDIIRSRSYEAVKLREEFLQLIDSCNGTLGDGILSPYTVTLGDEFQGVASSLGKVIDAIFHMEELSLSRGLPFKIRYVSVYGHIDTPINHIRAYTMMGPGLIKAREILTNKGKGKRRFRFVLDDAYLANQLNRLFAVVHGLIERWPAQDAALIFDMLHNTSNKEVGVIYAKNRSQIWKRRGHLLIEEYRSLKEAIVEMVRNEQPDE</sequence>
<proteinExistence type="predicted"/>
<organism evidence="1">
    <name type="scientific">Candidatus Kentrum sp. TC</name>
    <dbReference type="NCBI Taxonomy" id="2126339"/>
    <lineage>
        <taxon>Bacteria</taxon>
        <taxon>Pseudomonadati</taxon>
        <taxon>Pseudomonadota</taxon>
        <taxon>Gammaproteobacteria</taxon>
        <taxon>Candidatus Kentrum</taxon>
    </lineage>
</organism>
<dbReference type="AlphaFoldDB" id="A0A450Y9P5"/>
<dbReference type="Pfam" id="PF16264">
    <property type="entry name" value="SatD"/>
    <property type="match status" value="1"/>
</dbReference>
<dbReference type="EMBL" id="CAADFT010000002">
    <property type="protein sequence ID" value="VFK38250.1"/>
    <property type="molecule type" value="Genomic_DNA"/>
</dbReference>
<evidence type="ECO:0000313" key="1">
    <source>
        <dbReference type="EMBL" id="VFK38250.1"/>
    </source>
</evidence>
<gene>
    <name evidence="1" type="ORF">BECKTC1821E_GA0114239_100217</name>
</gene>
<reference evidence="1" key="1">
    <citation type="submission" date="2019-02" db="EMBL/GenBank/DDBJ databases">
        <authorList>
            <person name="Gruber-Vodicka R. H."/>
            <person name="Seah K. B. B."/>
        </authorList>
    </citation>
    <scope>NUCLEOTIDE SEQUENCE</scope>
    <source>
        <strain evidence="1">BECK_BZ125</strain>
    </source>
</reference>
<protein>
    <submittedName>
        <fullName evidence="1">SatD family (SatD)</fullName>
    </submittedName>
</protein>
<name>A0A450Y9P5_9GAMM</name>
<accession>A0A450Y9P5</accession>
<dbReference type="InterPro" id="IPR032580">
    <property type="entry name" value="SatD"/>
</dbReference>